<feature type="domain" description="ABC transmembrane type-1" evidence="8">
    <location>
        <begin position="65"/>
        <end position="256"/>
    </location>
</feature>
<keyword evidence="2 7" id="KW-0813">Transport</keyword>
<dbReference type="PANTHER" id="PTHR43744:SF8">
    <property type="entry name" value="SN-GLYCEROL-3-PHOSPHATE TRANSPORT SYSTEM PERMEASE PROTEIN UGPE"/>
    <property type="match status" value="1"/>
</dbReference>
<feature type="transmembrane region" description="Helical" evidence="7">
    <location>
        <begin position="235"/>
        <end position="256"/>
    </location>
</feature>
<evidence type="ECO:0000256" key="5">
    <source>
        <dbReference type="ARBA" id="ARBA00022989"/>
    </source>
</evidence>
<evidence type="ECO:0000256" key="4">
    <source>
        <dbReference type="ARBA" id="ARBA00022692"/>
    </source>
</evidence>
<evidence type="ECO:0000256" key="2">
    <source>
        <dbReference type="ARBA" id="ARBA00022448"/>
    </source>
</evidence>
<dbReference type="PROSITE" id="PS50928">
    <property type="entry name" value="ABC_TM1"/>
    <property type="match status" value="1"/>
</dbReference>
<gene>
    <name evidence="9" type="ORF">GCA01S_065_00140</name>
</gene>
<dbReference type="EMBL" id="BAWO01000065">
    <property type="protein sequence ID" value="GAJ41345.1"/>
    <property type="molecule type" value="Genomic_DNA"/>
</dbReference>
<sequence length="271" mass="30445">MKKSKKALLLLTMVISIIHLIPFYLLITVSFKPVDDTSSKWLPPATLYLDNFINAWKEANLGQAFVNNILITAISVLLVVFLGACASYPLARYKTRFNRFMFVFFISAMIVPPLTILVPLYKFIVDIGGLNQPWAIILLHVTFNLPITIFLFTGFINTIPRELDEAAMIDGMSRFSLFFRIIMPLLKPVTVTVMILTGVNVWNDYQFSVFFLQSSESHTLTVALSSFFSQYVNNVGWVAAGSLLSSLPIIILYLFLQKYFISGLSSGAVKG</sequence>
<comment type="caution">
    <text evidence="9">The sequence shown here is derived from an EMBL/GenBank/DDBJ whole genome shotgun (WGS) entry which is preliminary data.</text>
</comment>
<dbReference type="RefSeq" id="WP_042411529.1">
    <property type="nucleotide sequence ID" value="NZ_BAWO01000065.1"/>
</dbReference>
<feature type="transmembrane region" description="Helical" evidence="7">
    <location>
        <begin position="133"/>
        <end position="156"/>
    </location>
</feature>
<feature type="transmembrane region" description="Helical" evidence="7">
    <location>
        <begin position="7"/>
        <end position="27"/>
    </location>
</feature>
<dbReference type="AlphaFoldDB" id="A0A023DJ78"/>
<dbReference type="Pfam" id="PF00528">
    <property type="entry name" value="BPD_transp_1"/>
    <property type="match status" value="1"/>
</dbReference>
<evidence type="ECO:0000256" key="1">
    <source>
        <dbReference type="ARBA" id="ARBA00004651"/>
    </source>
</evidence>
<feature type="transmembrane region" description="Helical" evidence="7">
    <location>
        <begin position="65"/>
        <end position="88"/>
    </location>
</feature>
<comment type="subcellular location">
    <subcellularLocation>
        <location evidence="1 7">Cell membrane</location>
        <topology evidence="1 7">Multi-pass membrane protein</topology>
    </subcellularLocation>
</comment>
<dbReference type="GO" id="GO:0005886">
    <property type="term" value="C:plasma membrane"/>
    <property type="evidence" value="ECO:0007669"/>
    <property type="project" value="UniProtKB-SubCell"/>
</dbReference>
<keyword evidence="6 7" id="KW-0472">Membrane</keyword>
<evidence type="ECO:0000313" key="10">
    <source>
        <dbReference type="Proteomes" id="UP000023561"/>
    </source>
</evidence>
<keyword evidence="4 7" id="KW-0812">Transmembrane</keyword>
<evidence type="ECO:0000256" key="6">
    <source>
        <dbReference type="ARBA" id="ARBA00023136"/>
    </source>
</evidence>
<dbReference type="Proteomes" id="UP000023561">
    <property type="component" value="Unassembled WGS sequence"/>
</dbReference>
<comment type="similarity">
    <text evidence="7">Belongs to the binding-protein-dependent transport system permease family.</text>
</comment>
<accession>A0A023DJ78</accession>
<evidence type="ECO:0000259" key="8">
    <source>
        <dbReference type="PROSITE" id="PS50928"/>
    </source>
</evidence>
<evidence type="ECO:0000256" key="7">
    <source>
        <dbReference type="RuleBase" id="RU363032"/>
    </source>
</evidence>
<reference evidence="9 10" key="1">
    <citation type="submission" date="2014-04" db="EMBL/GenBank/DDBJ databases">
        <title>Whole genome shotgun sequence of Geobacillus caldoxylosilyticus NBRC 107762.</title>
        <authorList>
            <person name="Hosoyama A."/>
            <person name="Hosoyama Y."/>
            <person name="Katano-Makiyama Y."/>
            <person name="Tsuchikane K."/>
            <person name="Ohji S."/>
            <person name="Ichikawa N."/>
            <person name="Yamazoe A."/>
            <person name="Fujita N."/>
        </authorList>
    </citation>
    <scope>NUCLEOTIDE SEQUENCE [LARGE SCALE GENOMIC DNA]</scope>
    <source>
        <strain evidence="9 10">NBRC 107762</strain>
    </source>
</reference>
<dbReference type="PANTHER" id="PTHR43744">
    <property type="entry name" value="ABC TRANSPORTER PERMEASE PROTEIN MG189-RELATED-RELATED"/>
    <property type="match status" value="1"/>
</dbReference>
<organism evidence="9 10">
    <name type="scientific">Parageobacillus caldoxylosilyticus NBRC 107762</name>
    <dbReference type="NCBI Taxonomy" id="1220594"/>
    <lineage>
        <taxon>Bacteria</taxon>
        <taxon>Bacillati</taxon>
        <taxon>Bacillota</taxon>
        <taxon>Bacilli</taxon>
        <taxon>Bacillales</taxon>
        <taxon>Anoxybacillaceae</taxon>
        <taxon>Saccharococcus</taxon>
    </lineage>
</organism>
<evidence type="ECO:0000313" key="9">
    <source>
        <dbReference type="EMBL" id="GAJ41345.1"/>
    </source>
</evidence>
<proteinExistence type="inferred from homology"/>
<keyword evidence="10" id="KW-1185">Reference proteome</keyword>
<feature type="transmembrane region" description="Helical" evidence="7">
    <location>
        <begin position="177"/>
        <end position="202"/>
    </location>
</feature>
<dbReference type="GO" id="GO:0055085">
    <property type="term" value="P:transmembrane transport"/>
    <property type="evidence" value="ECO:0007669"/>
    <property type="project" value="InterPro"/>
</dbReference>
<dbReference type="CDD" id="cd06261">
    <property type="entry name" value="TM_PBP2"/>
    <property type="match status" value="1"/>
</dbReference>
<evidence type="ECO:0000256" key="3">
    <source>
        <dbReference type="ARBA" id="ARBA00022475"/>
    </source>
</evidence>
<dbReference type="InterPro" id="IPR000515">
    <property type="entry name" value="MetI-like"/>
</dbReference>
<dbReference type="InterPro" id="IPR035906">
    <property type="entry name" value="MetI-like_sf"/>
</dbReference>
<dbReference type="SUPFAM" id="SSF161098">
    <property type="entry name" value="MetI-like"/>
    <property type="match status" value="1"/>
</dbReference>
<dbReference type="Gene3D" id="1.10.3720.10">
    <property type="entry name" value="MetI-like"/>
    <property type="match status" value="1"/>
</dbReference>
<keyword evidence="5 7" id="KW-1133">Transmembrane helix</keyword>
<protein>
    <submittedName>
        <fullName evidence="9">Putative ABC transporter permease protein</fullName>
    </submittedName>
</protein>
<name>A0A023DJ78_9BACL</name>
<dbReference type="OrthoDB" id="9771544at2"/>
<feature type="transmembrane region" description="Helical" evidence="7">
    <location>
        <begin position="100"/>
        <end position="121"/>
    </location>
</feature>
<keyword evidence="3" id="KW-1003">Cell membrane</keyword>